<feature type="compositionally biased region" description="Polar residues" evidence="6">
    <location>
        <begin position="572"/>
        <end position="586"/>
    </location>
</feature>
<keyword evidence="1" id="KW-0343">GTPase activation</keyword>
<dbReference type="SMART" id="SM00132">
    <property type="entry name" value="LIM"/>
    <property type="match status" value="2"/>
</dbReference>
<dbReference type="EMBL" id="ML996692">
    <property type="protein sequence ID" value="KAF2402018.1"/>
    <property type="molecule type" value="Genomic_DNA"/>
</dbReference>
<dbReference type="Pfam" id="PF00412">
    <property type="entry name" value="LIM"/>
    <property type="match status" value="2"/>
</dbReference>
<feature type="coiled-coil region" evidence="5">
    <location>
        <begin position="792"/>
        <end position="854"/>
    </location>
</feature>
<dbReference type="CDD" id="cd09394">
    <property type="entry name" value="LIM1_Rga"/>
    <property type="match status" value="1"/>
</dbReference>
<sequence>MGLESPGAFPDSPTEQDEVVYPCKGCGEILEEGKAFELAGNRWHIDCFRCNTCNTLLDSDANLLLLGDGSLICNNCTYSCSTCGSKIEDLAILTGDQAYCASCFRCRNCKRRIENLRYARTSQGIFCMSCHESVMARRRKNKKAAAARAEKPSSSTTLNKSLPELPRQDPTTSTFSSTPDTDTPPSEKYNELDKYGEPTEATARTRSSKPRKDVSVSSFAREASPAAALDESRKAKLDNDRASAASDSLTLPASTYKANRASTVSKSSALSNANDVTSGDDGLFVPFVLDPNPAATSPATNGRDFSSPAASQGTPRGVDASKSSRDYFTRPTTSSSREALHEKRPSRSSSTERKPVTSPHIAYQEKGRQPSDHLVDAMRRRKDIGSSPAPQRSADSVPTASPAPAPAAAPAPESRDFKLQEVPKSKRAAGSRKSSASETRSPPNLDGSSESRTITPRIDIPLSGSPPEMDFLQNYVSRESQDPEPSNERSKAMTPLERPKRGDSLAASMKQALSRRETSSGHNSGPSTPTAVAGFSHERKASTSSQLNGGKAISNPIESSVSKSVLDAPPARSSSRPGLSGDTFTTPRAPPNPPPMQGHRSTASASHVDAQAPLNLPRYSAGADFSLEEDLDRILSGDDKNEPGVLRKVSNVVRHGRSFSDRGTRSASSSQKWAKSPLNGSLDISSPTSTSSPDTREENILLRNQLRQAQQRIATLEADKHGLQAIVDSSADISQVNTELKEKRSTMAFLDTQREIVVRELEVMTETLKKAKDSGTPLEFGSLKSEILLDLHTSLQRLKDNLSSQIEDLIQKKNELTTEIANLIQMKDKGFQEYESLSARNTQLAQHNNELIQNIQGFMKANARQANGSFDGGRPLPNGLGLYIAPKDSKPETPVDLRTIMGPEYSTSTISQDNESETTVLATPHVVKIGKGKPNMLKKGTQGFVKGLRNIRGNMAERERGPERGVQFAEGVPYNQLPADGNPPPRSGGDPGRQKFGGFFGTGEKSGSHGKYLKPMHNSSTTNLSNSGELSGAPSKRSATFADYTDSIALFGSDLTVRCEHEKRVIPSIVSRCIEEVELRGMDVEGIYRKSGGSGQVNIVKGGFEKDNDYDISDPDLDIHAVTSTLKQYFRRLPTPLITFDVYDQLLEASRVEDVDKRAVAMRDGVNALPRCHRDCLEFLVFHLARVIAHESENLMTPLNLAVVFAPTIMRPQSIEREMTDMQSQRITVQSLLEMNKTIFETDS</sequence>
<dbReference type="AlphaFoldDB" id="A0A6G1I143"/>
<feature type="compositionally biased region" description="Polar residues" evidence="6">
    <location>
        <begin position="665"/>
        <end position="684"/>
    </location>
</feature>
<feature type="domain" description="LIM zinc-binding" evidence="7">
    <location>
        <begin position="21"/>
        <end position="83"/>
    </location>
</feature>
<reference evidence="9" key="1">
    <citation type="journal article" date="2020" name="Stud. Mycol.">
        <title>101 Dothideomycetes genomes: a test case for predicting lifestyles and emergence of pathogens.</title>
        <authorList>
            <person name="Haridas S."/>
            <person name="Albert R."/>
            <person name="Binder M."/>
            <person name="Bloem J."/>
            <person name="Labutti K."/>
            <person name="Salamov A."/>
            <person name="Andreopoulos B."/>
            <person name="Baker S."/>
            <person name="Barry K."/>
            <person name="Bills G."/>
            <person name="Bluhm B."/>
            <person name="Cannon C."/>
            <person name="Castanera R."/>
            <person name="Culley D."/>
            <person name="Daum C."/>
            <person name="Ezra D."/>
            <person name="Gonzalez J."/>
            <person name="Henrissat B."/>
            <person name="Kuo A."/>
            <person name="Liang C."/>
            <person name="Lipzen A."/>
            <person name="Lutzoni F."/>
            <person name="Magnuson J."/>
            <person name="Mondo S."/>
            <person name="Nolan M."/>
            <person name="Ohm R."/>
            <person name="Pangilinan J."/>
            <person name="Park H.-J."/>
            <person name="Ramirez L."/>
            <person name="Alfaro M."/>
            <person name="Sun H."/>
            <person name="Tritt A."/>
            <person name="Yoshinaga Y."/>
            <person name="Zwiers L.-H."/>
            <person name="Turgeon B."/>
            <person name="Goodwin S."/>
            <person name="Spatafora J."/>
            <person name="Crous P."/>
            <person name="Grigoriev I."/>
        </authorList>
    </citation>
    <scope>NUCLEOTIDE SEQUENCE</scope>
    <source>
        <strain evidence="9">CBS 262.69</strain>
    </source>
</reference>
<dbReference type="PROSITE" id="PS00478">
    <property type="entry name" value="LIM_DOMAIN_1"/>
    <property type="match status" value="1"/>
</dbReference>
<dbReference type="PANTHER" id="PTHR23176">
    <property type="entry name" value="RHO/RAC/CDC GTPASE-ACTIVATING PROTEIN"/>
    <property type="match status" value="1"/>
</dbReference>
<dbReference type="GO" id="GO:0007165">
    <property type="term" value="P:signal transduction"/>
    <property type="evidence" value="ECO:0007669"/>
    <property type="project" value="InterPro"/>
</dbReference>
<evidence type="ECO:0000259" key="7">
    <source>
        <dbReference type="PROSITE" id="PS50023"/>
    </source>
</evidence>
<feature type="compositionally biased region" description="Basic and acidic residues" evidence="6">
    <location>
        <begin position="230"/>
        <end position="241"/>
    </location>
</feature>
<organism evidence="9 10">
    <name type="scientific">Trichodelitschia bisporula</name>
    <dbReference type="NCBI Taxonomy" id="703511"/>
    <lineage>
        <taxon>Eukaryota</taxon>
        <taxon>Fungi</taxon>
        <taxon>Dikarya</taxon>
        <taxon>Ascomycota</taxon>
        <taxon>Pezizomycotina</taxon>
        <taxon>Dothideomycetes</taxon>
        <taxon>Dothideomycetes incertae sedis</taxon>
        <taxon>Phaeotrichales</taxon>
        <taxon>Phaeotrichaceae</taxon>
        <taxon>Trichodelitschia</taxon>
    </lineage>
</organism>
<feature type="compositionally biased region" description="Polar residues" evidence="6">
    <location>
        <begin position="294"/>
        <end position="314"/>
    </location>
</feature>
<dbReference type="Gene3D" id="2.10.110.10">
    <property type="entry name" value="Cysteine Rich Protein"/>
    <property type="match status" value="2"/>
</dbReference>
<proteinExistence type="predicted"/>
<feature type="region of interest" description="Disordered" evidence="6">
    <location>
        <begin position="141"/>
        <end position="607"/>
    </location>
</feature>
<dbReference type="GO" id="GO:0046872">
    <property type="term" value="F:metal ion binding"/>
    <property type="evidence" value="ECO:0007669"/>
    <property type="project" value="UniProtKB-KW"/>
</dbReference>
<dbReference type="InterPro" id="IPR000198">
    <property type="entry name" value="RhoGAP_dom"/>
</dbReference>
<feature type="compositionally biased region" description="Basic and acidic residues" evidence="6">
    <location>
        <begin position="486"/>
        <end position="503"/>
    </location>
</feature>
<dbReference type="FunFam" id="2.10.110.10:FF:000044">
    <property type="entry name" value="Rho GTPase activator Rga"/>
    <property type="match status" value="1"/>
</dbReference>
<dbReference type="PANTHER" id="PTHR23176:SF128">
    <property type="entry name" value="RHO GTPASE-ACTIVATING PROTEIN RGD1"/>
    <property type="match status" value="1"/>
</dbReference>
<evidence type="ECO:0000256" key="5">
    <source>
        <dbReference type="SAM" id="Coils"/>
    </source>
</evidence>
<evidence type="ECO:0000256" key="2">
    <source>
        <dbReference type="ARBA" id="ARBA00022723"/>
    </source>
</evidence>
<accession>A0A6G1I143</accession>
<dbReference type="SUPFAM" id="SSF48350">
    <property type="entry name" value="GTPase activation domain, GAP"/>
    <property type="match status" value="1"/>
</dbReference>
<evidence type="ECO:0000259" key="8">
    <source>
        <dbReference type="PROSITE" id="PS50238"/>
    </source>
</evidence>
<feature type="coiled-coil region" evidence="5">
    <location>
        <begin position="699"/>
        <end position="726"/>
    </location>
</feature>
<dbReference type="Pfam" id="PF00620">
    <property type="entry name" value="RhoGAP"/>
    <property type="match status" value="1"/>
</dbReference>
<feature type="compositionally biased region" description="Basic and acidic residues" evidence="6">
    <location>
        <begin position="338"/>
        <end position="355"/>
    </location>
</feature>
<feature type="region of interest" description="Disordered" evidence="6">
    <location>
        <begin position="657"/>
        <end position="696"/>
    </location>
</feature>
<dbReference type="OrthoDB" id="79452at2759"/>
<feature type="compositionally biased region" description="Polar residues" evidence="6">
    <location>
        <begin position="520"/>
        <end position="530"/>
    </location>
</feature>
<feature type="domain" description="Rho-GAP" evidence="8">
    <location>
        <begin position="1053"/>
        <end position="1240"/>
    </location>
</feature>
<keyword evidence="5" id="KW-0175">Coiled coil</keyword>
<feature type="region of interest" description="Disordered" evidence="6">
    <location>
        <begin position="975"/>
        <end position="1037"/>
    </location>
</feature>
<evidence type="ECO:0000256" key="4">
    <source>
        <dbReference type="PROSITE-ProRule" id="PRU00125"/>
    </source>
</evidence>
<keyword evidence="2 4" id="KW-0479">Metal-binding</keyword>
<feature type="compositionally biased region" description="Basic and acidic residues" evidence="6">
    <location>
        <begin position="413"/>
        <end position="424"/>
    </location>
</feature>
<feature type="compositionally biased region" description="Polar residues" evidence="6">
    <location>
        <begin position="438"/>
        <end position="454"/>
    </location>
</feature>
<feature type="compositionally biased region" description="Basic and acidic residues" evidence="6">
    <location>
        <begin position="188"/>
        <end position="197"/>
    </location>
</feature>
<keyword evidence="10" id="KW-1185">Reference proteome</keyword>
<dbReference type="InterPro" id="IPR050729">
    <property type="entry name" value="Rho-GAP"/>
</dbReference>
<feature type="compositionally biased region" description="Polar residues" evidence="6">
    <location>
        <begin position="1017"/>
        <end position="1029"/>
    </location>
</feature>
<dbReference type="CDD" id="cd00159">
    <property type="entry name" value="RhoGAP"/>
    <property type="match status" value="1"/>
</dbReference>
<gene>
    <name evidence="9" type="ORF">EJ06DRAFT_474818</name>
</gene>
<evidence type="ECO:0000313" key="9">
    <source>
        <dbReference type="EMBL" id="KAF2402018.1"/>
    </source>
</evidence>
<feature type="compositionally biased region" description="Low complexity" evidence="6">
    <location>
        <begin position="169"/>
        <end position="186"/>
    </location>
</feature>
<dbReference type="InterPro" id="IPR001781">
    <property type="entry name" value="Znf_LIM"/>
</dbReference>
<protein>
    <submittedName>
        <fullName evidence="9">RhoGAP-domain-containing protein</fullName>
    </submittedName>
</protein>
<dbReference type="Gene3D" id="1.10.555.10">
    <property type="entry name" value="Rho GTPase activation protein"/>
    <property type="match status" value="1"/>
</dbReference>
<dbReference type="PROSITE" id="PS50238">
    <property type="entry name" value="RHOGAP"/>
    <property type="match status" value="1"/>
</dbReference>
<dbReference type="GO" id="GO:0005096">
    <property type="term" value="F:GTPase activator activity"/>
    <property type="evidence" value="ECO:0007669"/>
    <property type="project" value="UniProtKB-KW"/>
</dbReference>
<dbReference type="InterPro" id="IPR008936">
    <property type="entry name" value="Rho_GTPase_activation_prot"/>
</dbReference>
<evidence type="ECO:0000256" key="3">
    <source>
        <dbReference type="ARBA" id="ARBA00022833"/>
    </source>
</evidence>
<dbReference type="GO" id="GO:0005938">
    <property type="term" value="C:cell cortex"/>
    <property type="evidence" value="ECO:0007669"/>
    <property type="project" value="UniProtKB-ARBA"/>
</dbReference>
<keyword evidence="4" id="KW-0440">LIM domain</keyword>
<feature type="compositionally biased region" description="Basic and acidic residues" evidence="6">
    <location>
        <begin position="363"/>
        <end position="378"/>
    </location>
</feature>
<dbReference type="PROSITE" id="PS50023">
    <property type="entry name" value="LIM_DOMAIN_2"/>
    <property type="match status" value="1"/>
</dbReference>
<keyword evidence="3 4" id="KW-0862">Zinc</keyword>
<evidence type="ECO:0000256" key="1">
    <source>
        <dbReference type="ARBA" id="ARBA00022468"/>
    </source>
</evidence>
<evidence type="ECO:0000313" key="10">
    <source>
        <dbReference type="Proteomes" id="UP000799640"/>
    </source>
</evidence>
<dbReference type="CDD" id="cd09395">
    <property type="entry name" value="LIM2_Rga"/>
    <property type="match status" value="1"/>
</dbReference>
<name>A0A6G1I143_9PEZI</name>
<feature type="compositionally biased region" description="Polar residues" evidence="6">
    <location>
        <begin position="245"/>
        <end position="277"/>
    </location>
</feature>
<dbReference type="SMART" id="SM00324">
    <property type="entry name" value="RhoGAP"/>
    <property type="match status" value="1"/>
</dbReference>
<dbReference type="FunFam" id="1.10.555.10:FF:000043">
    <property type="entry name" value="Rho GTPase activator Rga"/>
    <property type="match status" value="1"/>
</dbReference>
<dbReference type="Proteomes" id="UP000799640">
    <property type="component" value="Unassembled WGS sequence"/>
</dbReference>
<evidence type="ECO:0000256" key="6">
    <source>
        <dbReference type="SAM" id="MobiDB-lite"/>
    </source>
</evidence>